<dbReference type="PANTHER" id="PTHR31108:SF1">
    <property type="entry name" value="HSAC2 DOMAIN-CONTAINING PROTEIN"/>
    <property type="match status" value="1"/>
</dbReference>
<evidence type="ECO:0000313" key="12">
    <source>
        <dbReference type="EMBL" id="CAF4247050.1"/>
    </source>
</evidence>
<dbReference type="Pfam" id="PF12456">
    <property type="entry name" value="hSac2"/>
    <property type="match status" value="1"/>
</dbReference>
<dbReference type="Proteomes" id="UP000663824">
    <property type="component" value="Unassembled WGS sequence"/>
</dbReference>
<dbReference type="Proteomes" id="UP000663834">
    <property type="component" value="Unassembled WGS sequence"/>
</dbReference>
<dbReference type="EMBL" id="CAJOBG010008583">
    <property type="protein sequence ID" value="CAF4247050.1"/>
    <property type="molecule type" value="Genomic_DNA"/>
</dbReference>
<dbReference type="InterPro" id="IPR040242">
    <property type="entry name" value="TPRG1-like"/>
</dbReference>
<feature type="region of interest" description="Disordered" evidence="1">
    <location>
        <begin position="16"/>
        <end position="64"/>
    </location>
</feature>
<organism evidence="12 13">
    <name type="scientific">Rotaria magnacalcarata</name>
    <dbReference type="NCBI Taxonomy" id="392030"/>
    <lineage>
        <taxon>Eukaryota</taxon>
        <taxon>Metazoa</taxon>
        <taxon>Spiralia</taxon>
        <taxon>Gnathifera</taxon>
        <taxon>Rotifera</taxon>
        <taxon>Eurotatoria</taxon>
        <taxon>Bdelloidea</taxon>
        <taxon>Philodinida</taxon>
        <taxon>Philodinidae</taxon>
        <taxon>Rotaria</taxon>
    </lineage>
</organism>
<evidence type="ECO:0000313" key="11">
    <source>
        <dbReference type="EMBL" id="CAF4099976.1"/>
    </source>
</evidence>
<evidence type="ECO:0000259" key="2">
    <source>
        <dbReference type="Pfam" id="PF12456"/>
    </source>
</evidence>
<dbReference type="InterPro" id="IPR022158">
    <property type="entry name" value="Inositol_phosphatase"/>
</dbReference>
<feature type="domain" description="Inositol phosphatase" evidence="2">
    <location>
        <begin position="111"/>
        <end position="182"/>
    </location>
</feature>
<evidence type="ECO:0000313" key="3">
    <source>
        <dbReference type="EMBL" id="CAF1385453.1"/>
    </source>
</evidence>
<dbReference type="PANTHER" id="PTHR31108">
    <property type="entry name" value="TUMOR PROTEIN P63-REGULATED GENE 1-LIKE PROTEIN"/>
    <property type="match status" value="1"/>
</dbReference>
<dbReference type="Proteomes" id="UP000663855">
    <property type="component" value="Unassembled WGS sequence"/>
</dbReference>
<dbReference type="GO" id="GO:0005737">
    <property type="term" value="C:cytoplasm"/>
    <property type="evidence" value="ECO:0007669"/>
    <property type="project" value="TreeGrafter"/>
</dbReference>
<evidence type="ECO:0000313" key="5">
    <source>
        <dbReference type="EMBL" id="CAF1973749.1"/>
    </source>
</evidence>
<keyword evidence="13" id="KW-1185">Reference proteome</keyword>
<dbReference type="AlphaFoldDB" id="A0A820EDP8"/>
<evidence type="ECO:0000313" key="9">
    <source>
        <dbReference type="EMBL" id="CAF3929625.1"/>
    </source>
</evidence>
<reference evidence="12" key="1">
    <citation type="submission" date="2021-02" db="EMBL/GenBank/DDBJ databases">
        <authorList>
            <person name="Nowell W R."/>
        </authorList>
    </citation>
    <scope>NUCLEOTIDE SEQUENCE</scope>
</reference>
<dbReference type="Proteomes" id="UP000663887">
    <property type="component" value="Unassembled WGS sequence"/>
</dbReference>
<evidence type="ECO:0000313" key="10">
    <source>
        <dbReference type="EMBL" id="CAF3992354.1"/>
    </source>
</evidence>
<dbReference type="OrthoDB" id="10012704at2759"/>
<dbReference type="Proteomes" id="UP000681720">
    <property type="component" value="Unassembled WGS sequence"/>
</dbReference>
<evidence type="ECO:0000313" key="7">
    <source>
        <dbReference type="EMBL" id="CAF2117085.1"/>
    </source>
</evidence>
<evidence type="ECO:0000256" key="1">
    <source>
        <dbReference type="SAM" id="MobiDB-lite"/>
    </source>
</evidence>
<evidence type="ECO:0000313" key="8">
    <source>
        <dbReference type="EMBL" id="CAF3747705.1"/>
    </source>
</evidence>
<evidence type="ECO:0000313" key="4">
    <source>
        <dbReference type="EMBL" id="CAF1553437.1"/>
    </source>
</evidence>
<dbReference type="EMBL" id="CAJNOW010003548">
    <property type="protein sequence ID" value="CAF1385453.1"/>
    <property type="molecule type" value="Genomic_DNA"/>
</dbReference>
<name>A0A820EDP8_9BILA</name>
<dbReference type="EMBL" id="CAJNOV010014529">
    <property type="protein sequence ID" value="CAF1553437.1"/>
    <property type="molecule type" value="Genomic_DNA"/>
</dbReference>
<evidence type="ECO:0000313" key="13">
    <source>
        <dbReference type="Proteomes" id="UP000663866"/>
    </source>
</evidence>
<gene>
    <name evidence="10" type="ORF">BYL167_LOCUS13224</name>
    <name evidence="4" type="ORF">CJN711_LOCUS30588</name>
    <name evidence="11" type="ORF">GIL414_LOCUS17051</name>
    <name evidence="3" type="ORF">KQP761_LOCUS8936</name>
    <name evidence="6" type="ORF">MBJ925_LOCUS20639</name>
    <name evidence="12" type="ORF">OVN521_LOCUS28816</name>
    <name evidence="9" type="ORF">SMN809_LOCUS8120</name>
    <name evidence="8" type="ORF">UXM345_LOCUS1818</name>
    <name evidence="7" type="ORF">WKI299_LOCUS23447</name>
    <name evidence="5" type="ORF">XDN619_LOCUS2020</name>
</gene>
<dbReference type="EMBL" id="CAJOBH010004505">
    <property type="protein sequence ID" value="CAF3992354.1"/>
    <property type="molecule type" value="Genomic_DNA"/>
</dbReference>
<evidence type="ECO:0000313" key="6">
    <source>
        <dbReference type="EMBL" id="CAF2092328.1"/>
    </source>
</evidence>
<dbReference type="EMBL" id="CAJOBF010000103">
    <property type="protein sequence ID" value="CAF3747705.1"/>
    <property type="molecule type" value="Genomic_DNA"/>
</dbReference>
<feature type="compositionally biased region" description="Low complexity" evidence="1">
    <location>
        <begin position="47"/>
        <end position="64"/>
    </location>
</feature>
<dbReference type="Proteomes" id="UP000681967">
    <property type="component" value="Unassembled WGS sequence"/>
</dbReference>
<comment type="caution">
    <text evidence="12">The sequence shown here is derived from an EMBL/GenBank/DDBJ whole genome shotgun (WGS) entry which is preliminary data.</text>
</comment>
<proteinExistence type="predicted"/>
<dbReference type="EMBL" id="CAJOBJ010007978">
    <property type="protein sequence ID" value="CAF4099976.1"/>
    <property type="molecule type" value="Genomic_DNA"/>
</dbReference>
<dbReference type="EMBL" id="CAJOBI010002454">
    <property type="protein sequence ID" value="CAF3929625.1"/>
    <property type="molecule type" value="Genomic_DNA"/>
</dbReference>
<accession>A0A820EDP8</accession>
<dbReference type="Proteomes" id="UP000663866">
    <property type="component" value="Unassembled WGS sequence"/>
</dbReference>
<dbReference type="Proteomes" id="UP000663842">
    <property type="component" value="Unassembled WGS sequence"/>
</dbReference>
<dbReference type="Proteomes" id="UP000676336">
    <property type="component" value="Unassembled WGS sequence"/>
</dbReference>
<dbReference type="EMBL" id="CAJNRG010000095">
    <property type="protein sequence ID" value="CAF1973749.1"/>
    <property type="molecule type" value="Genomic_DNA"/>
</dbReference>
<dbReference type="EMBL" id="CAJNRF010010099">
    <property type="protein sequence ID" value="CAF2117085.1"/>
    <property type="molecule type" value="Genomic_DNA"/>
</dbReference>
<dbReference type="Proteomes" id="UP000663856">
    <property type="component" value="Unassembled WGS sequence"/>
</dbReference>
<protein>
    <recommendedName>
        <fullName evidence="2">Inositol phosphatase domain-containing protein</fullName>
    </recommendedName>
</protein>
<sequence length="294" mass="34130">MATAPLATVTTIEQLSISNPSYKSDPNDPSDHPVDDDDILPPMAFNRQTRPQSARTTRSTTSRTSVNNLDGRIACHDFHASRYFSYRDQGFEKAIFNIQKGYFPNLEFTPEYRDGLMKRCWLLIDIDHWNLHREVIVILMENHVLIVRYNFIRERVLYSQAILFDDISAVTFGPCSYPDKSLMGEYLYGGIKITHGPAPSFFTRWSPTAQTNVHIFVSHHLAYNEKERETIYYNCDEFIQSLDMALTAYRRAKSLEPIDFVEDKIIIPSYANVWSVLFNQNYLGFNRDRNGAKW</sequence>
<dbReference type="EMBL" id="CAJNRE010010575">
    <property type="protein sequence ID" value="CAF2092328.1"/>
    <property type="molecule type" value="Genomic_DNA"/>
</dbReference>